<keyword evidence="2" id="KW-1185">Reference proteome</keyword>
<evidence type="ECO:0000313" key="2">
    <source>
        <dbReference type="Proteomes" id="UP000030764"/>
    </source>
</evidence>
<sequence>MPLQQGSGGLCREMPECFLIPVDDRSSRALAPAIRQDVLREHRRHEPVARICSVPSDSYAHESRAQMRNGQEGTIVSAFNCSALRKNFIAVQSCLHGIGTSGSLPSFNAYIHS</sequence>
<dbReference type="EMBL" id="KL363447">
    <property type="protein sequence ID" value="KFD45642.1"/>
    <property type="molecule type" value="Genomic_DNA"/>
</dbReference>
<protein>
    <submittedName>
        <fullName evidence="1">Uncharacterized protein</fullName>
    </submittedName>
</protein>
<organism evidence="1 2">
    <name type="scientific">Trichuris suis</name>
    <name type="common">pig whipworm</name>
    <dbReference type="NCBI Taxonomy" id="68888"/>
    <lineage>
        <taxon>Eukaryota</taxon>
        <taxon>Metazoa</taxon>
        <taxon>Ecdysozoa</taxon>
        <taxon>Nematoda</taxon>
        <taxon>Enoplea</taxon>
        <taxon>Dorylaimia</taxon>
        <taxon>Trichinellida</taxon>
        <taxon>Trichuridae</taxon>
        <taxon>Trichuris</taxon>
    </lineage>
</organism>
<gene>
    <name evidence="1" type="ORF">M513_13477</name>
</gene>
<evidence type="ECO:0000313" key="1">
    <source>
        <dbReference type="EMBL" id="KFD45642.1"/>
    </source>
</evidence>
<reference evidence="1 2" key="1">
    <citation type="journal article" date="2014" name="Nat. Genet.">
        <title>Genome and transcriptome of the porcine whipworm Trichuris suis.</title>
        <authorList>
            <person name="Jex A.R."/>
            <person name="Nejsum P."/>
            <person name="Schwarz E.M."/>
            <person name="Hu L."/>
            <person name="Young N.D."/>
            <person name="Hall R.S."/>
            <person name="Korhonen P.K."/>
            <person name="Liao S."/>
            <person name="Thamsborg S."/>
            <person name="Xia J."/>
            <person name="Xu P."/>
            <person name="Wang S."/>
            <person name="Scheerlinck J.P."/>
            <person name="Hofmann A."/>
            <person name="Sternberg P.W."/>
            <person name="Wang J."/>
            <person name="Gasser R.B."/>
        </authorList>
    </citation>
    <scope>NUCLEOTIDE SEQUENCE [LARGE SCALE GENOMIC DNA]</scope>
    <source>
        <strain evidence="1">DCEP-RM93M</strain>
    </source>
</reference>
<name>A0A085LKZ6_9BILA</name>
<accession>A0A085LKZ6</accession>
<dbReference type="AlphaFoldDB" id="A0A085LKZ6"/>
<dbReference type="Proteomes" id="UP000030764">
    <property type="component" value="Unassembled WGS sequence"/>
</dbReference>
<proteinExistence type="predicted"/>